<feature type="transmembrane region" description="Helical" evidence="2">
    <location>
        <begin position="246"/>
        <end position="264"/>
    </location>
</feature>
<dbReference type="InterPro" id="IPR043769">
    <property type="entry name" value="DUF5715"/>
</dbReference>
<evidence type="ECO:0000313" key="5">
    <source>
        <dbReference type="Proteomes" id="UP000582837"/>
    </source>
</evidence>
<name>A0A841H130_9BACT</name>
<organism evidence="4 5">
    <name type="scientific">Longimicrobium terrae</name>
    <dbReference type="NCBI Taxonomy" id="1639882"/>
    <lineage>
        <taxon>Bacteria</taxon>
        <taxon>Pseudomonadati</taxon>
        <taxon>Gemmatimonadota</taxon>
        <taxon>Longimicrobiia</taxon>
        <taxon>Longimicrobiales</taxon>
        <taxon>Longimicrobiaceae</taxon>
        <taxon>Longimicrobium</taxon>
    </lineage>
</organism>
<evidence type="ECO:0000256" key="1">
    <source>
        <dbReference type="SAM" id="MobiDB-lite"/>
    </source>
</evidence>
<keyword evidence="3" id="KW-0732">Signal</keyword>
<dbReference type="AlphaFoldDB" id="A0A841H130"/>
<evidence type="ECO:0008006" key="6">
    <source>
        <dbReference type="Google" id="ProtNLM"/>
    </source>
</evidence>
<feature type="chain" id="PRO_5032578894" description="Peptidase M15A C-terminal domain-containing protein" evidence="3">
    <location>
        <begin position="20"/>
        <end position="272"/>
    </location>
</feature>
<dbReference type="Pfam" id="PF18979">
    <property type="entry name" value="DUF5715"/>
    <property type="match status" value="1"/>
</dbReference>
<keyword evidence="2" id="KW-0472">Membrane</keyword>
<evidence type="ECO:0000256" key="3">
    <source>
        <dbReference type="SAM" id="SignalP"/>
    </source>
</evidence>
<feature type="signal peptide" evidence="3">
    <location>
        <begin position="1"/>
        <end position="19"/>
    </location>
</feature>
<sequence length="272" mass="28347">MKAILTALLATAFASPAMAGDVTLTGSPGSMERQHEVAVERRYTFTKSPADVSELVSSGKLVPVVAGTDFQLANVGFPYARPEVLEFVKRTAAGYRAGCGEPLVVTSLTRPLANQPGNAHKLSVHPAGMAVDFRISKSDKCRKWMETSLLAMERKGLLDITRERHPAHYHVAVFPGAYASFASRTPAPASPAAPEPVAPAAPSAPAAAVVEAARPAPAPAVTSAPATAVRARRPAPPARDGGPETALFMGAGALLVAAVLWVMFRGGRPARV</sequence>
<reference evidence="4 5" key="1">
    <citation type="submission" date="2020-08" db="EMBL/GenBank/DDBJ databases">
        <title>Genomic Encyclopedia of Type Strains, Phase IV (KMG-IV): sequencing the most valuable type-strain genomes for metagenomic binning, comparative biology and taxonomic classification.</title>
        <authorList>
            <person name="Goeker M."/>
        </authorList>
    </citation>
    <scope>NUCLEOTIDE SEQUENCE [LARGE SCALE GENOMIC DNA]</scope>
    <source>
        <strain evidence="4 5">DSM 29007</strain>
    </source>
</reference>
<feature type="compositionally biased region" description="Low complexity" evidence="1">
    <location>
        <begin position="220"/>
        <end position="229"/>
    </location>
</feature>
<keyword evidence="2" id="KW-0812">Transmembrane</keyword>
<gene>
    <name evidence="4" type="ORF">HNQ61_003317</name>
</gene>
<evidence type="ECO:0000256" key="2">
    <source>
        <dbReference type="SAM" id="Phobius"/>
    </source>
</evidence>
<accession>A0A841H130</accession>
<comment type="caution">
    <text evidence="4">The sequence shown here is derived from an EMBL/GenBank/DDBJ whole genome shotgun (WGS) entry which is preliminary data.</text>
</comment>
<feature type="region of interest" description="Disordered" evidence="1">
    <location>
        <begin position="220"/>
        <end position="243"/>
    </location>
</feature>
<keyword evidence="5" id="KW-1185">Reference proteome</keyword>
<protein>
    <recommendedName>
        <fullName evidence="6">Peptidase M15A C-terminal domain-containing protein</fullName>
    </recommendedName>
</protein>
<dbReference type="Proteomes" id="UP000582837">
    <property type="component" value="Unassembled WGS sequence"/>
</dbReference>
<evidence type="ECO:0000313" key="4">
    <source>
        <dbReference type="EMBL" id="MBB6071678.1"/>
    </source>
</evidence>
<keyword evidence="2" id="KW-1133">Transmembrane helix</keyword>
<dbReference type="Gene3D" id="3.30.1380.10">
    <property type="match status" value="1"/>
</dbReference>
<dbReference type="InterPro" id="IPR009045">
    <property type="entry name" value="Zn_M74/Hedgehog-like"/>
</dbReference>
<dbReference type="EMBL" id="JACHIA010000010">
    <property type="protein sequence ID" value="MBB6071678.1"/>
    <property type="molecule type" value="Genomic_DNA"/>
</dbReference>
<proteinExistence type="predicted"/>
<dbReference type="RefSeq" id="WP_170032334.1">
    <property type="nucleotide sequence ID" value="NZ_JABDTL010000001.1"/>
</dbReference>